<accession>A0ABW5USE6</accession>
<dbReference type="Pfam" id="PF07105">
    <property type="entry name" value="DUF1367"/>
    <property type="match status" value="1"/>
</dbReference>
<dbReference type="EMBL" id="JBHUMV010000011">
    <property type="protein sequence ID" value="MFD2756521.1"/>
    <property type="molecule type" value="Genomic_DNA"/>
</dbReference>
<organism evidence="1 2">
    <name type="scientific">Comamonas terrae</name>
    <dbReference type="NCBI Taxonomy" id="673548"/>
    <lineage>
        <taxon>Bacteria</taxon>
        <taxon>Pseudomonadati</taxon>
        <taxon>Pseudomonadota</taxon>
        <taxon>Betaproteobacteria</taxon>
        <taxon>Burkholderiales</taxon>
        <taxon>Comamonadaceae</taxon>
        <taxon>Comamonas</taxon>
    </lineage>
</organism>
<dbReference type="Proteomes" id="UP001597463">
    <property type="component" value="Unassembled WGS sequence"/>
</dbReference>
<evidence type="ECO:0000313" key="1">
    <source>
        <dbReference type="EMBL" id="MFD2756521.1"/>
    </source>
</evidence>
<gene>
    <name evidence="1" type="ORF">ACFSW6_20810</name>
</gene>
<keyword evidence="2" id="KW-1185">Reference proteome</keyword>
<evidence type="ECO:0000313" key="2">
    <source>
        <dbReference type="Proteomes" id="UP001597463"/>
    </source>
</evidence>
<dbReference type="InterPro" id="IPR009797">
    <property type="entry name" value="DUF1367"/>
</dbReference>
<dbReference type="RefSeq" id="WP_066470781.1">
    <property type="nucleotide sequence ID" value="NZ_BCNT01000001.1"/>
</dbReference>
<reference evidence="2" key="1">
    <citation type="journal article" date="2019" name="Int. J. Syst. Evol. Microbiol.">
        <title>The Global Catalogue of Microorganisms (GCM) 10K type strain sequencing project: providing services to taxonomists for standard genome sequencing and annotation.</title>
        <authorList>
            <consortium name="The Broad Institute Genomics Platform"/>
            <consortium name="The Broad Institute Genome Sequencing Center for Infectious Disease"/>
            <person name="Wu L."/>
            <person name="Ma J."/>
        </authorList>
    </citation>
    <scope>NUCLEOTIDE SEQUENCE [LARGE SCALE GENOMIC DNA]</scope>
    <source>
        <strain evidence="2">TISTR 1906</strain>
    </source>
</reference>
<comment type="caution">
    <text evidence="1">The sequence shown here is derived from an EMBL/GenBank/DDBJ whole genome shotgun (WGS) entry which is preliminary data.</text>
</comment>
<protein>
    <submittedName>
        <fullName evidence="1">DUF1367 family protein</fullName>
    </submittedName>
</protein>
<name>A0ABW5USE6_9BURK</name>
<proteinExistence type="predicted"/>
<sequence length="157" mass="18037">MSRLVITKGQDGKLCGLDPAGQRAYAKWRRAVTELAPGQTLGFSFWLPRCPEHHRFFFLRINRLLDRTEAFDDATKLRHWLLIGAGHCDFVPGTDGKPNAIPKSMDFESMDEADFCELQRSVDAFLWTLHAQAVLWPALDADQRWACMESFFGEFER</sequence>